<evidence type="ECO:0000313" key="2">
    <source>
        <dbReference type="EMBL" id="QFY43010.1"/>
    </source>
</evidence>
<proteinExistence type="predicted"/>
<evidence type="ECO:0008006" key="4">
    <source>
        <dbReference type="Google" id="ProtNLM"/>
    </source>
</evidence>
<dbReference type="KEGG" id="mmob:F6R98_09125"/>
<protein>
    <recommendedName>
        <fullName evidence="4">Phage tail protein</fullName>
    </recommendedName>
</protein>
<dbReference type="OrthoDB" id="8546635at2"/>
<evidence type="ECO:0000313" key="1">
    <source>
        <dbReference type="EMBL" id="QFY42765.1"/>
    </source>
</evidence>
<reference evidence="2 3" key="1">
    <citation type="submission" date="2019-09" db="EMBL/GenBank/DDBJ databases">
        <title>Ecophysiology of the spiral-shaped methanotroph Methylospira mobilis as revealed by the complete genome sequence.</title>
        <authorList>
            <person name="Oshkin I.Y."/>
            <person name="Dedysh S.N."/>
            <person name="Miroshnikov K."/>
            <person name="Danilova O.V."/>
            <person name="Hakobyan A."/>
            <person name="Liesack W."/>
        </authorList>
    </citation>
    <scope>NUCLEOTIDE SEQUENCE [LARGE SCALE GENOMIC DNA]</scope>
    <source>
        <strain evidence="2 3">Shm1</strain>
    </source>
</reference>
<sequence>MAISLSSYMKGFFDLTKAIGLKAISSDFAFEIAGFEGTYLLVKQAPWPELTPQGEIEVPTVLGGMAYQPQQVKFAGQGPISIMETRAGSVNQLLVGLITKNQGVFDAKIYEGTPMKYIKAKSIRDCFIQLDAPDRDWENRSQVLTFSGTLFFHYFGDDMAGNSTDYR</sequence>
<dbReference type="KEGG" id="mmob:F6R98_10610"/>
<name>A0A5Q0BGS5_9GAMM</name>
<evidence type="ECO:0000313" key="3">
    <source>
        <dbReference type="Proteomes" id="UP000325755"/>
    </source>
</evidence>
<dbReference type="RefSeq" id="WP_153248761.1">
    <property type="nucleotide sequence ID" value="NZ_CP044205.1"/>
</dbReference>
<dbReference type="EMBL" id="CP044205">
    <property type="protein sequence ID" value="QFY42765.1"/>
    <property type="molecule type" value="Genomic_DNA"/>
</dbReference>
<keyword evidence="3" id="KW-1185">Reference proteome</keyword>
<dbReference type="AlphaFoldDB" id="A0A5Q0BGS5"/>
<dbReference type="EMBL" id="CP044205">
    <property type="protein sequence ID" value="QFY43010.1"/>
    <property type="molecule type" value="Genomic_DNA"/>
</dbReference>
<dbReference type="Proteomes" id="UP000325755">
    <property type="component" value="Chromosome"/>
</dbReference>
<dbReference type="InParanoid" id="A0A5Q0BGS5"/>
<gene>
    <name evidence="1" type="ORF">F6R98_09125</name>
    <name evidence="2" type="ORF">F6R98_10610</name>
</gene>
<accession>A0A5Q0BGS5</accession>
<organism evidence="2 3">
    <name type="scientific">Candidatus Methylospira mobilis</name>
    <dbReference type="NCBI Taxonomy" id="1808979"/>
    <lineage>
        <taxon>Bacteria</taxon>
        <taxon>Pseudomonadati</taxon>
        <taxon>Pseudomonadota</taxon>
        <taxon>Gammaproteobacteria</taxon>
        <taxon>Methylococcales</taxon>
        <taxon>Methylococcaceae</taxon>
        <taxon>Candidatus Methylospira</taxon>
    </lineage>
</organism>